<keyword evidence="3" id="KW-1185">Reference proteome</keyword>
<gene>
    <name evidence="2" type="ORF">KTS45_04795</name>
</gene>
<accession>A0A8J7YA57</accession>
<proteinExistence type="predicted"/>
<comment type="caution">
    <text evidence="2">The sequence shown here is derived from an EMBL/GenBank/DDBJ whole genome shotgun (WGS) entry which is preliminary data.</text>
</comment>
<reference evidence="2 3" key="1">
    <citation type="submission" date="2021-06" db="EMBL/GenBank/DDBJ databases">
        <title>New haloarchaea isolates fom saline soil.</title>
        <authorList>
            <person name="Duran-Viseras A."/>
            <person name="Sanchez-Porro C.S."/>
            <person name="Ventosa A."/>
        </authorList>
    </citation>
    <scope>NUCLEOTIDE SEQUENCE [LARGE SCALE GENOMIC DNA]</scope>
    <source>
        <strain evidence="2 3">JCM 183640</strain>
    </source>
</reference>
<dbReference type="OrthoDB" id="235885at2157"/>
<dbReference type="EMBL" id="JAHQXF010000001">
    <property type="protein sequence ID" value="MBV0923511.1"/>
    <property type="molecule type" value="Genomic_DNA"/>
</dbReference>
<keyword evidence="1" id="KW-1133">Transmembrane helix</keyword>
<evidence type="ECO:0000313" key="3">
    <source>
        <dbReference type="Proteomes" id="UP000766550"/>
    </source>
</evidence>
<evidence type="ECO:0000313" key="2">
    <source>
        <dbReference type="EMBL" id="MBV0923511.1"/>
    </source>
</evidence>
<protein>
    <submittedName>
        <fullName evidence="2">Uncharacterized protein</fullName>
    </submittedName>
</protein>
<organism evidence="2 3">
    <name type="scientific">Haloarcula limicola</name>
    <dbReference type="NCBI Taxonomy" id="1429915"/>
    <lineage>
        <taxon>Archaea</taxon>
        <taxon>Methanobacteriati</taxon>
        <taxon>Methanobacteriota</taxon>
        <taxon>Stenosarchaea group</taxon>
        <taxon>Halobacteria</taxon>
        <taxon>Halobacteriales</taxon>
        <taxon>Haloarculaceae</taxon>
        <taxon>Haloarcula</taxon>
    </lineage>
</organism>
<sequence length="172" mass="17191">MSTDTPSGTRGVVTVERIAVWGLALLAVAGVVAVIAGPGADLRTAAPDVTVDGSYDADAGAVTVTLAGDGQLTSTSTNELAVVVTDASRNETTRLVWADGGELPVGAGDSFTVDDPSVDSDGNGNYLDGDGSVGFYLESGDTVDVVWTGRLVGAPDERTDTLGTVTIGNGTA</sequence>
<feature type="transmembrane region" description="Helical" evidence="1">
    <location>
        <begin position="18"/>
        <end position="37"/>
    </location>
</feature>
<dbReference type="Proteomes" id="UP000766550">
    <property type="component" value="Unassembled WGS sequence"/>
</dbReference>
<dbReference type="AlphaFoldDB" id="A0A8J7YA57"/>
<keyword evidence="1" id="KW-0812">Transmembrane</keyword>
<dbReference type="RefSeq" id="WP_162316637.1">
    <property type="nucleotide sequence ID" value="NZ_JAHQXF010000001.1"/>
</dbReference>
<name>A0A8J7YA57_9EURY</name>
<evidence type="ECO:0000256" key="1">
    <source>
        <dbReference type="SAM" id="Phobius"/>
    </source>
</evidence>
<keyword evidence="1" id="KW-0472">Membrane</keyword>